<gene>
    <name evidence="1" type="ORF">EVAR_12529_1</name>
</gene>
<comment type="caution">
    <text evidence="1">The sequence shown here is derived from an EMBL/GenBank/DDBJ whole genome shotgun (WGS) entry which is preliminary data.</text>
</comment>
<name>A0A4C1TPQ2_EUMVA</name>
<sequence>MQYENGPAKHLTPTEYGREATATVISSNESEFRRLTPFYPYINCSLRIGAVNGRCHQCDVNIRNRQLKVPSGAWTESA</sequence>
<proteinExistence type="predicted"/>
<reference evidence="1 2" key="1">
    <citation type="journal article" date="2019" name="Commun. Biol.">
        <title>The bagworm genome reveals a unique fibroin gene that provides high tensile strength.</title>
        <authorList>
            <person name="Kono N."/>
            <person name="Nakamura H."/>
            <person name="Ohtoshi R."/>
            <person name="Tomita M."/>
            <person name="Numata K."/>
            <person name="Arakawa K."/>
        </authorList>
    </citation>
    <scope>NUCLEOTIDE SEQUENCE [LARGE SCALE GENOMIC DNA]</scope>
</reference>
<organism evidence="1 2">
    <name type="scientific">Eumeta variegata</name>
    <name type="common">Bagworm moth</name>
    <name type="synonym">Eumeta japonica</name>
    <dbReference type="NCBI Taxonomy" id="151549"/>
    <lineage>
        <taxon>Eukaryota</taxon>
        <taxon>Metazoa</taxon>
        <taxon>Ecdysozoa</taxon>
        <taxon>Arthropoda</taxon>
        <taxon>Hexapoda</taxon>
        <taxon>Insecta</taxon>
        <taxon>Pterygota</taxon>
        <taxon>Neoptera</taxon>
        <taxon>Endopterygota</taxon>
        <taxon>Lepidoptera</taxon>
        <taxon>Glossata</taxon>
        <taxon>Ditrysia</taxon>
        <taxon>Tineoidea</taxon>
        <taxon>Psychidae</taxon>
        <taxon>Oiketicinae</taxon>
        <taxon>Eumeta</taxon>
    </lineage>
</organism>
<protein>
    <submittedName>
        <fullName evidence="1">Uncharacterized protein</fullName>
    </submittedName>
</protein>
<dbReference type="AlphaFoldDB" id="A0A4C1TPQ2"/>
<dbReference type="Proteomes" id="UP000299102">
    <property type="component" value="Unassembled WGS sequence"/>
</dbReference>
<evidence type="ECO:0000313" key="2">
    <source>
        <dbReference type="Proteomes" id="UP000299102"/>
    </source>
</evidence>
<dbReference type="EMBL" id="BGZK01000075">
    <property type="protein sequence ID" value="GBP15945.1"/>
    <property type="molecule type" value="Genomic_DNA"/>
</dbReference>
<evidence type="ECO:0000313" key="1">
    <source>
        <dbReference type="EMBL" id="GBP15945.1"/>
    </source>
</evidence>
<accession>A0A4C1TPQ2</accession>
<keyword evidence="2" id="KW-1185">Reference proteome</keyword>